<feature type="compositionally biased region" description="Basic and acidic residues" evidence="4">
    <location>
        <begin position="272"/>
        <end position="293"/>
    </location>
</feature>
<dbReference type="InterPro" id="IPR011990">
    <property type="entry name" value="TPR-like_helical_dom_sf"/>
</dbReference>
<dbReference type="EMBL" id="FCOR01000002">
    <property type="protein sequence ID" value="CVK15478.1"/>
    <property type="molecule type" value="Genomic_DNA"/>
</dbReference>
<evidence type="ECO:0000313" key="6">
    <source>
        <dbReference type="EMBL" id="CVK15478.1"/>
    </source>
</evidence>
<keyword evidence="1" id="KW-0732">Signal</keyword>
<evidence type="ECO:0000256" key="2">
    <source>
        <dbReference type="ARBA" id="ARBA00023136"/>
    </source>
</evidence>
<feature type="region of interest" description="Disordered" evidence="4">
    <location>
        <begin position="267"/>
        <end position="293"/>
    </location>
</feature>
<evidence type="ECO:0000256" key="1">
    <source>
        <dbReference type="ARBA" id="ARBA00022729"/>
    </source>
</evidence>
<evidence type="ECO:0000313" key="7">
    <source>
        <dbReference type="Proteomes" id="UP000182761"/>
    </source>
</evidence>
<dbReference type="InterPro" id="IPR017689">
    <property type="entry name" value="BamD"/>
</dbReference>
<reference evidence="6 7" key="1">
    <citation type="submission" date="2016-01" db="EMBL/GenBank/DDBJ databases">
        <authorList>
            <person name="McClelland M."/>
            <person name="Jain A."/>
            <person name="Saraogi P."/>
            <person name="Mendelson R."/>
            <person name="Westerman R."/>
            <person name="SanMiguel P."/>
            <person name="Csonka L."/>
        </authorList>
    </citation>
    <scope>NUCLEOTIDE SEQUENCE [LARGE SCALE GENOMIC DNA]</scope>
    <source>
        <strain evidence="6 7">R-53146</strain>
    </source>
</reference>
<protein>
    <submittedName>
        <fullName evidence="6">Outer membrane protein assembly factor BamD</fullName>
    </submittedName>
</protein>
<evidence type="ECO:0000259" key="5">
    <source>
        <dbReference type="Pfam" id="PF13525"/>
    </source>
</evidence>
<evidence type="ECO:0000256" key="4">
    <source>
        <dbReference type="SAM" id="MobiDB-lite"/>
    </source>
</evidence>
<keyword evidence="3" id="KW-0998">Cell outer membrane</keyword>
<dbReference type="PROSITE" id="PS51257">
    <property type="entry name" value="PROKAR_LIPOPROTEIN"/>
    <property type="match status" value="1"/>
</dbReference>
<keyword evidence="2" id="KW-0472">Membrane</keyword>
<dbReference type="STRING" id="1586267.GCA_001418685_00301"/>
<gene>
    <name evidence="6" type="ORF">Ga0061079_10223</name>
</gene>
<dbReference type="OrthoDB" id="9770761at2"/>
<feature type="domain" description="Outer membrane lipoprotein BamD-like" evidence="5">
    <location>
        <begin position="35"/>
        <end position="219"/>
    </location>
</feature>
<keyword evidence="7" id="KW-1185">Reference proteome</keyword>
<accession>A0A0X3ANM5</accession>
<proteinExistence type="predicted"/>
<dbReference type="RefSeq" id="WP_055424713.1">
    <property type="nucleotide sequence ID" value="NZ_FCOR01000002.1"/>
</dbReference>
<dbReference type="InterPro" id="IPR039565">
    <property type="entry name" value="BamD-like"/>
</dbReference>
<sequence>MKKIPLLGLSFLLLISCERRLNQALKSTDKNLILKVAEEYEQRKKYSQAISLYEYANKFIVGTDEAPEVSYRTAYLNYLDKNYRLAAHQFKNFVMSYPKDSRADEAAYMAAYCYYVDSPDYNLDQTNTRDALKELQLYIDTYPNSDKIAECNRMMDDLTRKLEKKAFENAKTLYKVTEYKAAIISFDNVLSDFPDTKLREDILIYSLRAKTELAVNSIHRLQNERINDAVNSYNNFCKLFPNSDYLDEAKRLNNRLENARITYQNKENNINEAKDQSEDKLKSAEKERKNKIS</sequence>
<dbReference type="Gene3D" id="1.25.40.10">
    <property type="entry name" value="Tetratricopeptide repeat domain"/>
    <property type="match status" value="1"/>
</dbReference>
<dbReference type="Proteomes" id="UP000182761">
    <property type="component" value="Unassembled WGS sequence"/>
</dbReference>
<evidence type="ECO:0000256" key="3">
    <source>
        <dbReference type="ARBA" id="ARBA00023237"/>
    </source>
</evidence>
<dbReference type="Pfam" id="PF13525">
    <property type="entry name" value="YfiO"/>
    <property type="match status" value="1"/>
</dbReference>
<organism evidence="6 7">
    <name type="scientific">Apibacter mensalis</name>
    <dbReference type="NCBI Taxonomy" id="1586267"/>
    <lineage>
        <taxon>Bacteria</taxon>
        <taxon>Pseudomonadati</taxon>
        <taxon>Bacteroidota</taxon>
        <taxon>Flavobacteriia</taxon>
        <taxon>Flavobacteriales</taxon>
        <taxon>Weeksellaceae</taxon>
        <taxon>Apibacter</taxon>
    </lineage>
</organism>
<dbReference type="AlphaFoldDB" id="A0A0X3ANM5"/>
<name>A0A0X3ANM5_9FLAO</name>
<dbReference type="NCBIfam" id="TIGR03302">
    <property type="entry name" value="OM_YfiO"/>
    <property type="match status" value="1"/>
</dbReference>